<dbReference type="EMBL" id="AZST01002406">
    <property type="protein sequence ID" value="KEP44991.1"/>
    <property type="molecule type" value="Genomic_DNA"/>
</dbReference>
<sequence>MFALPLQCSIPLRHIGNALIRRRLRDNVPDENHMRLGLRIEGFFERRLQARMSKSRLAMWIRRAHVLIRQKHSHVGKQIVNVTSFGACLDFQRHNAGEFTSPYDATRDLLPASVLLLSPTRKLSEMRTRCRCGVLFMVDLPCTSF</sequence>
<name>A0A074RCU5_9AGAM</name>
<dbReference type="InterPro" id="IPR022801">
    <property type="entry name" value="Ribosomal_uS4"/>
</dbReference>
<keyword evidence="4" id="KW-1185">Reference proteome</keyword>
<proteinExistence type="inferred from homology"/>
<accession>A0A074RCU5</accession>
<evidence type="ECO:0000256" key="1">
    <source>
        <dbReference type="ARBA" id="ARBA00007465"/>
    </source>
</evidence>
<gene>
    <name evidence="3" type="ORF">V565_333760</name>
</gene>
<comment type="similarity">
    <text evidence="1">Belongs to the universal ribosomal protein uS4 family.</text>
</comment>
<dbReference type="HOGENOM" id="CLU_1787907_0_0_1"/>
<organism evidence="3 4">
    <name type="scientific">Rhizoctonia solani 123E</name>
    <dbReference type="NCBI Taxonomy" id="1423351"/>
    <lineage>
        <taxon>Eukaryota</taxon>
        <taxon>Fungi</taxon>
        <taxon>Dikarya</taxon>
        <taxon>Basidiomycota</taxon>
        <taxon>Agaricomycotina</taxon>
        <taxon>Agaricomycetes</taxon>
        <taxon>Cantharellales</taxon>
        <taxon>Ceratobasidiaceae</taxon>
        <taxon>Rhizoctonia</taxon>
    </lineage>
</organism>
<dbReference type="GO" id="GO:0019843">
    <property type="term" value="F:rRNA binding"/>
    <property type="evidence" value="ECO:0007669"/>
    <property type="project" value="InterPro"/>
</dbReference>
<dbReference type="AlphaFoldDB" id="A0A074RCU5"/>
<dbReference type="GO" id="GO:0022627">
    <property type="term" value="C:cytosolic small ribosomal subunit"/>
    <property type="evidence" value="ECO:0007669"/>
    <property type="project" value="TreeGrafter"/>
</dbReference>
<dbReference type="PANTHER" id="PTHR11831">
    <property type="entry name" value="30S 40S RIBOSOMAL PROTEIN"/>
    <property type="match status" value="1"/>
</dbReference>
<dbReference type="SUPFAM" id="SSF55174">
    <property type="entry name" value="Alpha-L RNA-binding motif"/>
    <property type="match status" value="1"/>
</dbReference>
<evidence type="ECO:0000313" key="4">
    <source>
        <dbReference type="Proteomes" id="UP000027456"/>
    </source>
</evidence>
<evidence type="ECO:0000313" key="3">
    <source>
        <dbReference type="EMBL" id="KEP44991.1"/>
    </source>
</evidence>
<evidence type="ECO:0000256" key="2">
    <source>
        <dbReference type="ARBA" id="ARBA00023274"/>
    </source>
</evidence>
<dbReference type="GO" id="GO:0042274">
    <property type="term" value="P:ribosomal small subunit biogenesis"/>
    <property type="evidence" value="ECO:0007669"/>
    <property type="project" value="TreeGrafter"/>
</dbReference>
<comment type="caution">
    <text evidence="3">The sequence shown here is derived from an EMBL/GenBank/DDBJ whole genome shotgun (WGS) entry which is preliminary data.</text>
</comment>
<dbReference type="STRING" id="1423351.A0A074RCU5"/>
<protein>
    <submittedName>
        <fullName evidence="3">Putative 40S ribosomal protein S9</fullName>
    </submittedName>
</protein>
<dbReference type="Proteomes" id="UP000027456">
    <property type="component" value="Unassembled WGS sequence"/>
</dbReference>
<keyword evidence="2" id="KW-0687">Ribonucleoprotein</keyword>
<dbReference type="GO" id="GO:0003735">
    <property type="term" value="F:structural constituent of ribosome"/>
    <property type="evidence" value="ECO:0007669"/>
    <property type="project" value="TreeGrafter"/>
</dbReference>
<dbReference type="PANTHER" id="PTHR11831:SF5">
    <property type="entry name" value="40S RIBOSOMAL PROTEIN S9"/>
    <property type="match status" value="1"/>
</dbReference>
<keyword evidence="3" id="KW-0689">Ribosomal protein</keyword>
<reference evidence="3 4" key="1">
    <citation type="submission" date="2013-12" db="EMBL/GenBank/DDBJ databases">
        <authorList>
            <person name="Cubeta M."/>
            <person name="Pakala S."/>
            <person name="Fedorova N."/>
            <person name="Thomas E."/>
            <person name="Dean R."/>
            <person name="Jabaji S."/>
            <person name="Neate S."/>
            <person name="Toda T."/>
            <person name="Tavantzis S."/>
            <person name="Vilgalys R."/>
            <person name="Bharathan N."/>
            <person name="Pakala S."/>
            <person name="Losada L.S."/>
            <person name="Zafar N."/>
            <person name="Nierman W."/>
        </authorList>
    </citation>
    <scope>NUCLEOTIDE SEQUENCE [LARGE SCALE GENOMIC DNA]</scope>
    <source>
        <strain evidence="3 4">123E</strain>
    </source>
</reference>